<keyword evidence="2" id="KW-0805">Transcription regulation</keyword>
<sequence length="301" mass="32741">MQLLNYMHLYVEVARTKNFRKAADTLGMSSSTLSRNIAALEKEIGVRLLHRSTRRVELTEAGEAYFNRCQGIVEEANVAHEALRGEAAHPSGTLRISMPVDFAIDYLAPVLAEFAAAYPLIDFELDAGARRVDLLAEPFDLAIRMGPAPAAPSTLVARQIALLERHLYASPAYLDQAPPLSHPEDLAHHTLCVAGGIKQEGWVLFNGADSTTVPVAARFSLNSMGLSRALAAQGAGIAILDSVIARDELASGQLRRVLPQWSLAPIPVHAITDTRLLSARTRLFVDFLKARLPGHDSVARR</sequence>
<dbReference type="Proteomes" id="UP000662888">
    <property type="component" value="Chromosome"/>
</dbReference>
<organism evidence="6 7">
    <name type="scientific">Massilia antarctica</name>
    <dbReference type="NCBI Taxonomy" id="2765360"/>
    <lineage>
        <taxon>Bacteria</taxon>
        <taxon>Pseudomonadati</taxon>
        <taxon>Pseudomonadota</taxon>
        <taxon>Betaproteobacteria</taxon>
        <taxon>Burkholderiales</taxon>
        <taxon>Oxalobacteraceae</taxon>
        <taxon>Telluria group</taxon>
        <taxon>Massilia</taxon>
    </lineage>
</organism>
<comment type="similarity">
    <text evidence="1">Belongs to the LysR transcriptional regulatory family.</text>
</comment>
<dbReference type="Pfam" id="PF03466">
    <property type="entry name" value="LysR_substrate"/>
    <property type="match status" value="1"/>
</dbReference>
<dbReference type="SUPFAM" id="SSF46785">
    <property type="entry name" value="Winged helix' DNA-binding domain"/>
    <property type="match status" value="1"/>
</dbReference>
<dbReference type="CDD" id="cd08422">
    <property type="entry name" value="PBP2_CrgA_like"/>
    <property type="match status" value="1"/>
</dbReference>
<dbReference type="InterPro" id="IPR005119">
    <property type="entry name" value="LysR_subst-bd"/>
</dbReference>
<dbReference type="InterPro" id="IPR036388">
    <property type="entry name" value="WH-like_DNA-bd_sf"/>
</dbReference>
<dbReference type="Gene3D" id="1.10.10.10">
    <property type="entry name" value="Winged helix-like DNA-binding domain superfamily/Winged helix DNA-binding domain"/>
    <property type="match status" value="1"/>
</dbReference>
<evidence type="ECO:0000313" key="6">
    <source>
        <dbReference type="EMBL" id="QPI48175.1"/>
    </source>
</evidence>
<reference evidence="6 7" key="1">
    <citation type="submission" date="2020-11" db="EMBL/GenBank/DDBJ databases">
        <authorList>
            <person name="Sun Q."/>
        </authorList>
    </citation>
    <scope>NUCLEOTIDE SEQUENCE [LARGE SCALE GENOMIC DNA]</scope>
    <source>
        <strain evidence="6 7">P8398</strain>
    </source>
</reference>
<dbReference type="EMBL" id="CP065053">
    <property type="protein sequence ID" value="QPI48175.1"/>
    <property type="molecule type" value="Genomic_DNA"/>
</dbReference>
<evidence type="ECO:0000256" key="4">
    <source>
        <dbReference type="ARBA" id="ARBA00023163"/>
    </source>
</evidence>
<dbReference type="SUPFAM" id="SSF53850">
    <property type="entry name" value="Periplasmic binding protein-like II"/>
    <property type="match status" value="1"/>
</dbReference>
<dbReference type="Gene3D" id="3.40.190.290">
    <property type="match status" value="1"/>
</dbReference>
<dbReference type="PROSITE" id="PS50931">
    <property type="entry name" value="HTH_LYSR"/>
    <property type="match status" value="1"/>
</dbReference>
<accession>A0AA48WBF7</accession>
<dbReference type="InterPro" id="IPR000847">
    <property type="entry name" value="LysR_HTH_N"/>
</dbReference>
<evidence type="ECO:0000313" key="7">
    <source>
        <dbReference type="Proteomes" id="UP000662888"/>
    </source>
</evidence>
<dbReference type="Pfam" id="PF00126">
    <property type="entry name" value="HTH_1"/>
    <property type="match status" value="1"/>
</dbReference>
<gene>
    <name evidence="6" type="ORF">IV454_21860</name>
</gene>
<name>A0AA48WBF7_9BURK</name>
<dbReference type="InterPro" id="IPR058163">
    <property type="entry name" value="LysR-type_TF_proteobact-type"/>
</dbReference>
<keyword evidence="7" id="KW-1185">Reference proteome</keyword>
<evidence type="ECO:0000256" key="2">
    <source>
        <dbReference type="ARBA" id="ARBA00023015"/>
    </source>
</evidence>
<keyword evidence="3" id="KW-0238">DNA-binding</keyword>
<evidence type="ECO:0000259" key="5">
    <source>
        <dbReference type="PROSITE" id="PS50931"/>
    </source>
</evidence>
<feature type="domain" description="HTH lysR-type" evidence="5">
    <location>
        <begin position="1"/>
        <end position="59"/>
    </location>
</feature>
<dbReference type="PANTHER" id="PTHR30537">
    <property type="entry name" value="HTH-TYPE TRANSCRIPTIONAL REGULATOR"/>
    <property type="match status" value="1"/>
</dbReference>
<keyword evidence="4" id="KW-0804">Transcription</keyword>
<evidence type="ECO:0000256" key="1">
    <source>
        <dbReference type="ARBA" id="ARBA00009437"/>
    </source>
</evidence>
<evidence type="ECO:0000256" key="3">
    <source>
        <dbReference type="ARBA" id="ARBA00023125"/>
    </source>
</evidence>
<protein>
    <submittedName>
        <fullName evidence="6">LysR family transcriptional regulator</fullName>
    </submittedName>
</protein>
<dbReference type="RefSeq" id="WP_206087813.1">
    <property type="nucleotide sequence ID" value="NZ_CP065053.1"/>
</dbReference>
<proteinExistence type="inferred from homology"/>
<dbReference type="PANTHER" id="PTHR30537:SF5">
    <property type="entry name" value="HTH-TYPE TRANSCRIPTIONAL ACTIVATOR TTDR-RELATED"/>
    <property type="match status" value="1"/>
</dbReference>
<dbReference type="InterPro" id="IPR036390">
    <property type="entry name" value="WH_DNA-bd_sf"/>
</dbReference>